<gene>
    <name evidence="2" type="ORF">DYL72_02215</name>
    <name evidence="3" type="ORF">EAY46_03425</name>
</gene>
<sequence length="217" mass="24075">MIIQGEQHMKTVFKWASALVIFAVSTTPAFAITPLAQVQSDWAKCQYKMKSSDDQERCFERVIMRNTLEMQSSNSPELKVWLAINKSSLAGVKGGLGALSLVKEAKLLYEEVIDQAPNTLDGSAFTSLGTLYYKVPGWPVAFGDDVKAEELLQRALLINPTGIDANYFYGDFLAEQGRTDEARKYLLQAQQAPARPQRAIADAGRQQEIALLLENLK</sequence>
<keyword evidence="5" id="KW-1185">Reference proteome</keyword>
<evidence type="ECO:0000313" key="5">
    <source>
        <dbReference type="Proteomes" id="UP000726136"/>
    </source>
</evidence>
<name>A0A7U5RMB0_VIBAN</name>
<feature type="signal peptide" evidence="1">
    <location>
        <begin position="1"/>
        <end position="31"/>
    </location>
</feature>
<reference evidence="3 5" key="2">
    <citation type="journal article" date="2021" name="PeerJ">
        <title>Analysis of 44 Vibrio anguillarum genomes reveals high genetic diversity.</title>
        <authorList>
            <person name="Hansen M.J."/>
            <person name="Dalsgaard I."/>
        </authorList>
    </citation>
    <scope>NUCLEOTIDE SEQUENCE [LARGE SCALE GENOMIC DNA]</scope>
    <source>
        <strain evidence="3 5">040915-1/1B</strain>
    </source>
</reference>
<dbReference type="Proteomes" id="UP000726136">
    <property type="component" value="Unassembled WGS sequence"/>
</dbReference>
<evidence type="ECO:0000313" key="3">
    <source>
        <dbReference type="EMBL" id="MBF4372134.1"/>
    </source>
</evidence>
<evidence type="ECO:0008006" key="6">
    <source>
        <dbReference type="Google" id="ProtNLM"/>
    </source>
</evidence>
<dbReference type="InterPro" id="IPR011990">
    <property type="entry name" value="TPR-like_helical_dom_sf"/>
</dbReference>
<accession>A0A7U5RMB0</accession>
<dbReference type="EMBL" id="RDPI01000004">
    <property type="protein sequence ID" value="MBF4372134.1"/>
    <property type="molecule type" value="Genomic_DNA"/>
</dbReference>
<evidence type="ECO:0000313" key="4">
    <source>
        <dbReference type="Proteomes" id="UP000256923"/>
    </source>
</evidence>
<dbReference type="Gene3D" id="1.25.40.10">
    <property type="entry name" value="Tetratricopeptide repeat domain"/>
    <property type="match status" value="1"/>
</dbReference>
<protein>
    <recommendedName>
        <fullName evidence="6">Tetratricopeptide repeat protein</fullName>
    </recommendedName>
</protein>
<evidence type="ECO:0000313" key="2">
    <source>
        <dbReference type="EMBL" id="AZS23992.1"/>
    </source>
</evidence>
<dbReference type="Proteomes" id="UP000256923">
    <property type="component" value="Chromosome 1"/>
</dbReference>
<evidence type="ECO:0000256" key="1">
    <source>
        <dbReference type="SAM" id="SignalP"/>
    </source>
</evidence>
<dbReference type="Pfam" id="PF14559">
    <property type="entry name" value="TPR_19"/>
    <property type="match status" value="1"/>
</dbReference>
<dbReference type="EMBL" id="CP034672">
    <property type="protein sequence ID" value="AZS23992.1"/>
    <property type="molecule type" value="Genomic_DNA"/>
</dbReference>
<dbReference type="SUPFAM" id="SSF48452">
    <property type="entry name" value="TPR-like"/>
    <property type="match status" value="1"/>
</dbReference>
<reference evidence="2 4" key="1">
    <citation type="submission" date="2018-12" db="EMBL/GenBank/DDBJ databases">
        <title>Characterization and Draft Genome of Vibrio anguillarum J360 Marine Pathogen Isolated from an Outbreak in Lumpfish (Cyclopterus lumpus).</title>
        <authorList>
            <person name="Vasquez J.I."/>
            <person name="Cao T."/>
            <person name="Chakraborty S."/>
            <person name="Gnanagobal H."/>
            <person name="Wescot J."/>
            <person name="Boyce D."/>
            <person name="Santander J."/>
        </authorList>
    </citation>
    <scope>NUCLEOTIDE SEQUENCE [LARGE SCALE GENOMIC DNA]</scope>
    <source>
        <strain evidence="2 4">J360</strain>
    </source>
</reference>
<feature type="chain" id="PRO_5044661410" description="Tetratricopeptide repeat protein" evidence="1">
    <location>
        <begin position="32"/>
        <end position="217"/>
    </location>
</feature>
<proteinExistence type="predicted"/>
<dbReference type="AlphaFoldDB" id="A0A7U5RMB0"/>
<organism evidence="2 4">
    <name type="scientific">Vibrio anguillarum</name>
    <name type="common">Listonella anguillarum</name>
    <dbReference type="NCBI Taxonomy" id="55601"/>
    <lineage>
        <taxon>Bacteria</taxon>
        <taxon>Pseudomonadati</taxon>
        <taxon>Pseudomonadota</taxon>
        <taxon>Gammaproteobacteria</taxon>
        <taxon>Vibrionales</taxon>
        <taxon>Vibrionaceae</taxon>
        <taxon>Vibrio</taxon>
    </lineage>
</organism>
<keyword evidence="1" id="KW-0732">Signal</keyword>